<dbReference type="GO" id="GO:0005768">
    <property type="term" value="C:endosome"/>
    <property type="evidence" value="ECO:0007669"/>
    <property type="project" value="TreeGrafter"/>
</dbReference>
<sequence>MGCRQVEALKAERDGIEAALKEVRVELREEFLAALAEDGALDEPARSAAALGAALAPLQRRVADTLRRQEDLVADVQRAHSALMEARGGASGRDEALSRLCAAYDAYQDLTGNLKEGVKFYNDLTQLLVAFQNKVSDFCFARKTEKEELLKDLTQEAARGSQRPAR</sequence>
<dbReference type="AlphaFoldDB" id="A0A194Q2K3"/>
<evidence type="ECO:0000313" key="2">
    <source>
        <dbReference type="EMBL" id="KPI99563.1"/>
    </source>
</evidence>
<keyword evidence="3" id="KW-1185">Reference proteome</keyword>
<dbReference type="EMBL" id="KQ459579">
    <property type="protein sequence ID" value="KPI99563.1"/>
    <property type="molecule type" value="Genomic_DNA"/>
</dbReference>
<gene>
    <name evidence="2" type="ORF">RR46_03928</name>
</gene>
<protein>
    <submittedName>
        <fullName evidence="2">Programmed cell death 6-interacting protein</fullName>
    </submittedName>
</protein>
<evidence type="ECO:0000313" key="3">
    <source>
        <dbReference type="Proteomes" id="UP000053268"/>
    </source>
</evidence>
<dbReference type="InterPro" id="IPR025304">
    <property type="entry name" value="ALIX_V_dom"/>
</dbReference>
<accession>A0A194Q2K3</accession>
<dbReference type="Proteomes" id="UP000053268">
    <property type="component" value="Unassembled WGS sequence"/>
</dbReference>
<organism evidence="2 3">
    <name type="scientific">Papilio xuthus</name>
    <name type="common">Asian swallowtail butterfly</name>
    <dbReference type="NCBI Taxonomy" id="66420"/>
    <lineage>
        <taxon>Eukaryota</taxon>
        <taxon>Metazoa</taxon>
        <taxon>Ecdysozoa</taxon>
        <taxon>Arthropoda</taxon>
        <taxon>Hexapoda</taxon>
        <taxon>Insecta</taxon>
        <taxon>Pterygota</taxon>
        <taxon>Neoptera</taxon>
        <taxon>Endopterygota</taxon>
        <taxon>Lepidoptera</taxon>
        <taxon>Glossata</taxon>
        <taxon>Ditrysia</taxon>
        <taxon>Papilionoidea</taxon>
        <taxon>Papilionidae</taxon>
        <taxon>Papilioninae</taxon>
        <taxon>Papilio</taxon>
    </lineage>
</organism>
<feature type="domain" description="ALIX V-shaped" evidence="1">
    <location>
        <begin position="4"/>
        <end position="145"/>
    </location>
</feature>
<evidence type="ECO:0000259" key="1">
    <source>
        <dbReference type="Pfam" id="PF13949"/>
    </source>
</evidence>
<dbReference type="Pfam" id="PF13949">
    <property type="entry name" value="ALIX_LYPXL_bnd"/>
    <property type="match status" value="1"/>
</dbReference>
<proteinExistence type="predicted"/>
<dbReference type="STRING" id="66420.A0A194Q2K3"/>
<reference evidence="2 3" key="1">
    <citation type="journal article" date="2015" name="Nat. Commun.">
        <title>Outbred genome sequencing and CRISPR/Cas9 gene editing in butterflies.</title>
        <authorList>
            <person name="Li X."/>
            <person name="Fan D."/>
            <person name="Zhang W."/>
            <person name="Liu G."/>
            <person name="Zhang L."/>
            <person name="Zhao L."/>
            <person name="Fang X."/>
            <person name="Chen L."/>
            <person name="Dong Y."/>
            <person name="Chen Y."/>
            <person name="Ding Y."/>
            <person name="Zhao R."/>
            <person name="Feng M."/>
            <person name="Zhu Y."/>
            <person name="Feng Y."/>
            <person name="Jiang X."/>
            <person name="Zhu D."/>
            <person name="Xiang H."/>
            <person name="Feng X."/>
            <person name="Li S."/>
            <person name="Wang J."/>
            <person name="Zhang G."/>
            <person name="Kronforst M.R."/>
            <person name="Wang W."/>
        </authorList>
    </citation>
    <scope>NUCLEOTIDE SEQUENCE [LARGE SCALE GENOMIC DNA]</scope>
    <source>
        <strain evidence="2">Ya'a_city_454_Px</strain>
        <tissue evidence="2">Whole body</tissue>
    </source>
</reference>
<dbReference type="Gene3D" id="1.20.120.560">
    <property type="entry name" value="alix/aip1 in complex with the ypdl late domain"/>
    <property type="match status" value="1"/>
</dbReference>
<dbReference type="PANTHER" id="PTHR23030:SF39">
    <property type="entry name" value="PROGRAMMED CELL DEATH 6-INTERACTING PROTEIN"/>
    <property type="match status" value="1"/>
</dbReference>
<dbReference type="GO" id="GO:0000281">
    <property type="term" value="P:mitotic cytokinesis"/>
    <property type="evidence" value="ECO:0007669"/>
    <property type="project" value="TreeGrafter"/>
</dbReference>
<dbReference type="PANTHER" id="PTHR23030">
    <property type="entry name" value="PCD6 INTERACTING PROTEIN-RELATED"/>
    <property type="match status" value="1"/>
</dbReference>
<name>A0A194Q2K3_PAPXU</name>